<gene>
    <name evidence="1" type="ORF">CK203_024319</name>
</gene>
<proteinExistence type="predicted"/>
<accession>A0A438IYC6</accession>
<evidence type="ECO:0000313" key="1">
    <source>
        <dbReference type="EMBL" id="RVX01693.1"/>
    </source>
</evidence>
<dbReference type="EMBL" id="QGNW01000074">
    <property type="protein sequence ID" value="RVX01693.1"/>
    <property type="molecule type" value="Genomic_DNA"/>
</dbReference>
<dbReference type="Proteomes" id="UP000288805">
    <property type="component" value="Unassembled WGS sequence"/>
</dbReference>
<sequence>MDSKMEEVKKGGKSWFEGDLKSLEVVVEVVSGVLLSGRFSRLECWYDEAKQFIQCSVESIEAKRFTLIFPSDSLHPKPNVCANDHEHARGCNKLVLSKGRSFVKKFKAPMVGRASNVESVLDSGSRRYENKFLHLDRWVPKVFKTLGDHYGGFVAMDENTTQCSTLQWARVLVKSDETKMPKMAPRQGCSGQKVREKEDGEAHVALSMGVQGLTMKAGIGTCPPWIQEETVEWSLLNSIKRVLEIGLEGAFLVGLDLKKLLKIKEIVIEEEAMLPHR</sequence>
<organism evidence="1 2">
    <name type="scientific">Vitis vinifera</name>
    <name type="common">Grape</name>
    <dbReference type="NCBI Taxonomy" id="29760"/>
    <lineage>
        <taxon>Eukaryota</taxon>
        <taxon>Viridiplantae</taxon>
        <taxon>Streptophyta</taxon>
        <taxon>Embryophyta</taxon>
        <taxon>Tracheophyta</taxon>
        <taxon>Spermatophyta</taxon>
        <taxon>Magnoliopsida</taxon>
        <taxon>eudicotyledons</taxon>
        <taxon>Gunneridae</taxon>
        <taxon>Pentapetalae</taxon>
        <taxon>rosids</taxon>
        <taxon>Vitales</taxon>
        <taxon>Vitaceae</taxon>
        <taxon>Viteae</taxon>
        <taxon>Vitis</taxon>
    </lineage>
</organism>
<comment type="caution">
    <text evidence="1">The sequence shown here is derived from an EMBL/GenBank/DDBJ whole genome shotgun (WGS) entry which is preliminary data.</text>
</comment>
<dbReference type="AlphaFoldDB" id="A0A438IYC6"/>
<reference evidence="1 2" key="1">
    <citation type="journal article" date="2018" name="PLoS Genet.">
        <title>Population sequencing reveals clonal diversity and ancestral inbreeding in the grapevine cultivar Chardonnay.</title>
        <authorList>
            <person name="Roach M.J."/>
            <person name="Johnson D.L."/>
            <person name="Bohlmann J."/>
            <person name="van Vuuren H.J."/>
            <person name="Jones S.J."/>
            <person name="Pretorius I.S."/>
            <person name="Schmidt S.A."/>
            <person name="Borneman A.R."/>
        </authorList>
    </citation>
    <scope>NUCLEOTIDE SEQUENCE [LARGE SCALE GENOMIC DNA]</scope>
    <source>
        <strain evidence="2">cv. Chardonnay</strain>
        <tissue evidence="1">Leaf</tissue>
    </source>
</reference>
<evidence type="ECO:0008006" key="3">
    <source>
        <dbReference type="Google" id="ProtNLM"/>
    </source>
</evidence>
<protein>
    <recommendedName>
        <fullName evidence="3">DUF4283 domain-containing protein</fullName>
    </recommendedName>
</protein>
<evidence type="ECO:0000313" key="2">
    <source>
        <dbReference type="Proteomes" id="UP000288805"/>
    </source>
</evidence>
<name>A0A438IYC6_VITVI</name>